<dbReference type="Proteomes" id="UP000749646">
    <property type="component" value="Unassembled WGS sequence"/>
</dbReference>
<comment type="caution">
    <text evidence="2">The sequence shown here is derived from an EMBL/GenBank/DDBJ whole genome shotgun (WGS) entry which is preliminary data.</text>
</comment>
<evidence type="ECO:0000256" key="1">
    <source>
        <dbReference type="SAM" id="MobiDB-lite"/>
    </source>
</evidence>
<feature type="region of interest" description="Disordered" evidence="1">
    <location>
        <begin position="118"/>
        <end position="150"/>
    </location>
</feature>
<evidence type="ECO:0000313" key="2">
    <source>
        <dbReference type="EMBL" id="KAG0006728.1"/>
    </source>
</evidence>
<feature type="compositionally biased region" description="Basic residues" evidence="1">
    <location>
        <begin position="57"/>
        <end position="67"/>
    </location>
</feature>
<sequence length="150" mass="17266">MTQMPIDKSQMSPISQDVLLSLPSSVPTVPSPLKQEFYGSISDDSDLAEDFDVNANAKRKKRVRKPSKTAAAKPKAPRLILRRHILRSPENSKCREWRIYSIMKSETERDYTVRFYPNRPHGKKTVKKDLETLMRKYGNPSNQTDERTTA</sequence>
<reference evidence="2" key="1">
    <citation type="journal article" date="2020" name="Fungal Divers.">
        <title>Resolving the Mortierellaceae phylogeny through synthesis of multi-gene phylogenetics and phylogenomics.</title>
        <authorList>
            <person name="Vandepol N."/>
            <person name="Liber J."/>
            <person name="Desiro A."/>
            <person name="Na H."/>
            <person name="Kennedy M."/>
            <person name="Barry K."/>
            <person name="Grigoriev I.V."/>
            <person name="Miller A.N."/>
            <person name="O'Donnell K."/>
            <person name="Stajich J.E."/>
            <person name="Bonito G."/>
        </authorList>
    </citation>
    <scope>NUCLEOTIDE SEQUENCE</scope>
    <source>
        <strain evidence="2">MES-2147</strain>
    </source>
</reference>
<accession>A0A9P6MKU0</accession>
<name>A0A9P6MKU0_9FUNG</name>
<gene>
    <name evidence="2" type="ORF">BGZ65_004580</name>
</gene>
<dbReference type="EMBL" id="JAAAHW010000066">
    <property type="protein sequence ID" value="KAG0006728.1"/>
    <property type="molecule type" value="Genomic_DNA"/>
</dbReference>
<proteinExistence type="predicted"/>
<keyword evidence="3" id="KW-1185">Reference proteome</keyword>
<dbReference type="AlphaFoldDB" id="A0A9P6MKU0"/>
<evidence type="ECO:0000313" key="3">
    <source>
        <dbReference type="Proteomes" id="UP000749646"/>
    </source>
</evidence>
<feature type="region of interest" description="Disordered" evidence="1">
    <location>
        <begin position="57"/>
        <end position="76"/>
    </location>
</feature>
<organism evidence="2 3">
    <name type="scientific">Modicella reniformis</name>
    <dbReference type="NCBI Taxonomy" id="1440133"/>
    <lineage>
        <taxon>Eukaryota</taxon>
        <taxon>Fungi</taxon>
        <taxon>Fungi incertae sedis</taxon>
        <taxon>Mucoromycota</taxon>
        <taxon>Mortierellomycotina</taxon>
        <taxon>Mortierellomycetes</taxon>
        <taxon>Mortierellales</taxon>
        <taxon>Mortierellaceae</taxon>
        <taxon>Modicella</taxon>
    </lineage>
</organism>
<protein>
    <submittedName>
        <fullName evidence="2">Uncharacterized protein</fullName>
    </submittedName>
</protein>
<dbReference type="OrthoDB" id="2416573at2759"/>